<name>A0A7J6V408_THATH</name>
<dbReference type="AlphaFoldDB" id="A0A7J6V408"/>
<reference evidence="3 4" key="1">
    <citation type="submission" date="2020-06" db="EMBL/GenBank/DDBJ databases">
        <title>Transcriptomic and genomic resources for Thalictrum thalictroides and T. hernandezii: Facilitating candidate gene discovery in an emerging model plant lineage.</title>
        <authorList>
            <person name="Arias T."/>
            <person name="Riano-Pachon D.M."/>
            <person name="Di Stilio V.S."/>
        </authorList>
    </citation>
    <scope>NUCLEOTIDE SEQUENCE [LARGE SCALE GENOMIC DNA]</scope>
    <source>
        <strain evidence="4">cv. WT478/WT964</strain>
        <tissue evidence="3">Leaves</tissue>
    </source>
</reference>
<sequence length="148" mass="15976">MNILGWAIMVAFGFNAATSVRVANELGADHPRTAKFSVVVVVIFSCIIGLIISLVLIMSRKQYPYLFTSSPDVRKIVYQLTPLLAFSIVINNVQPVLAGVAVGAGWQALVAYVNVGCYYVFGVPMGLILGYKLDLGVMGIWFGMILGT</sequence>
<feature type="transmembrane region" description="Helical" evidence="2">
    <location>
        <begin position="109"/>
        <end position="131"/>
    </location>
</feature>
<evidence type="ECO:0000256" key="1">
    <source>
        <dbReference type="ARBA" id="ARBA00010199"/>
    </source>
</evidence>
<gene>
    <name evidence="3" type="ORF">FRX31_031413</name>
</gene>
<evidence type="ECO:0000313" key="3">
    <source>
        <dbReference type="EMBL" id="KAF5179000.1"/>
    </source>
</evidence>
<proteinExistence type="inferred from homology"/>
<dbReference type="Proteomes" id="UP000554482">
    <property type="component" value="Unassembled WGS sequence"/>
</dbReference>
<accession>A0A7J6V408</accession>
<feature type="transmembrane region" description="Helical" evidence="2">
    <location>
        <begin position="77"/>
        <end position="97"/>
    </location>
</feature>
<keyword evidence="4" id="KW-1185">Reference proteome</keyword>
<dbReference type="Pfam" id="PF01554">
    <property type="entry name" value="MatE"/>
    <property type="match status" value="1"/>
</dbReference>
<evidence type="ECO:0000313" key="4">
    <source>
        <dbReference type="Proteomes" id="UP000554482"/>
    </source>
</evidence>
<dbReference type="GO" id="GO:0016020">
    <property type="term" value="C:membrane"/>
    <property type="evidence" value="ECO:0007669"/>
    <property type="project" value="InterPro"/>
</dbReference>
<evidence type="ECO:0000256" key="2">
    <source>
        <dbReference type="SAM" id="Phobius"/>
    </source>
</evidence>
<keyword evidence="2" id="KW-1133">Transmembrane helix</keyword>
<comment type="caution">
    <text evidence="3">The sequence shown here is derived from an EMBL/GenBank/DDBJ whole genome shotgun (WGS) entry which is preliminary data.</text>
</comment>
<dbReference type="GO" id="GO:0015297">
    <property type="term" value="F:antiporter activity"/>
    <property type="evidence" value="ECO:0007669"/>
    <property type="project" value="InterPro"/>
</dbReference>
<dbReference type="InterPro" id="IPR002528">
    <property type="entry name" value="MATE_fam"/>
</dbReference>
<dbReference type="PANTHER" id="PTHR11206">
    <property type="entry name" value="MULTIDRUG RESISTANCE PROTEIN"/>
    <property type="match status" value="1"/>
</dbReference>
<keyword evidence="2" id="KW-0812">Transmembrane</keyword>
<feature type="transmembrane region" description="Helical" evidence="2">
    <location>
        <begin position="35"/>
        <end position="57"/>
    </location>
</feature>
<dbReference type="EMBL" id="JABWDY010039327">
    <property type="protein sequence ID" value="KAF5179000.1"/>
    <property type="molecule type" value="Genomic_DNA"/>
</dbReference>
<comment type="similarity">
    <text evidence="1">Belongs to the multi antimicrobial extrusion (MATE) (TC 2.A.66.1) family.</text>
</comment>
<organism evidence="3 4">
    <name type="scientific">Thalictrum thalictroides</name>
    <name type="common">Rue-anemone</name>
    <name type="synonym">Anemone thalictroides</name>
    <dbReference type="NCBI Taxonomy" id="46969"/>
    <lineage>
        <taxon>Eukaryota</taxon>
        <taxon>Viridiplantae</taxon>
        <taxon>Streptophyta</taxon>
        <taxon>Embryophyta</taxon>
        <taxon>Tracheophyta</taxon>
        <taxon>Spermatophyta</taxon>
        <taxon>Magnoliopsida</taxon>
        <taxon>Ranunculales</taxon>
        <taxon>Ranunculaceae</taxon>
        <taxon>Thalictroideae</taxon>
        <taxon>Thalictrum</taxon>
    </lineage>
</organism>
<protein>
    <submittedName>
        <fullName evidence="3">Detoxification-like protein</fullName>
    </submittedName>
</protein>
<dbReference type="GO" id="GO:0042910">
    <property type="term" value="F:xenobiotic transmembrane transporter activity"/>
    <property type="evidence" value="ECO:0007669"/>
    <property type="project" value="InterPro"/>
</dbReference>
<keyword evidence="2" id="KW-0472">Membrane</keyword>
<feature type="non-terminal residue" evidence="3">
    <location>
        <position position="1"/>
    </location>
</feature>
<dbReference type="OrthoDB" id="2126698at2759"/>